<comment type="caution">
    <text evidence="1">The sequence shown here is derived from an EMBL/GenBank/DDBJ whole genome shotgun (WGS) entry which is preliminary data.</text>
</comment>
<sequence length="161" mass="18391">MVYKMVMYTDGGCRYNRGQDLTGAAAAVTIKKDGGSLHWTRLLPPEPKPTSQRAEIHASPAEVEEIEDQPLPGSHHTHRLKVCDRLHDDLDSQVETEWMDCQGQRVANKNLIWRASRLQNRVRKLGDLEYVWIPRRDNEEADDCAASFCTTSSEDERNELD</sequence>
<dbReference type="AlphaFoldDB" id="A0AAD6HJU1"/>
<dbReference type="InterPro" id="IPR036397">
    <property type="entry name" value="RNaseH_sf"/>
</dbReference>
<keyword evidence="2" id="KW-1185">Reference proteome</keyword>
<dbReference type="Gene3D" id="3.30.420.10">
    <property type="entry name" value="Ribonuclease H-like superfamily/Ribonuclease H"/>
    <property type="match status" value="1"/>
</dbReference>
<protein>
    <recommendedName>
        <fullName evidence="3">RNase H type-1 domain-containing protein</fullName>
    </recommendedName>
</protein>
<accession>A0AAD6HJU1</accession>
<reference evidence="1" key="2">
    <citation type="submission" date="2023-01" db="EMBL/GenBank/DDBJ databases">
        <authorList>
            <person name="Petersen C."/>
        </authorList>
    </citation>
    <scope>NUCLEOTIDE SEQUENCE</scope>
    <source>
        <strain evidence="1">IBT 17514</strain>
    </source>
</reference>
<dbReference type="SUPFAM" id="SSF53098">
    <property type="entry name" value="Ribonuclease H-like"/>
    <property type="match status" value="1"/>
</dbReference>
<reference evidence="1" key="1">
    <citation type="journal article" date="2023" name="IMA Fungus">
        <title>Comparative genomic study of the Penicillium genus elucidates a diverse pangenome and 15 lateral gene transfer events.</title>
        <authorList>
            <person name="Petersen C."/>
            <person name="Sorensen T."/>
            <person name="Nielsen M.R."/>
            <person name="Sondergaard T.E."/>
            <person name="Sorensen J.L."/>
            <person name="Fitzpatrick D.A."/>
            <person name="Frisvad J.C."/>
            <person name="Nielsen K.L."/>
        </authorList>
    </citation>
    <scope>NUCLEOTIDE SEQUENCE</scope>
    <source>
        <strain evidence="1">IBT 17514</strain>
    </source>
</reference>
<evidence type="ECO:0000313" key="1">
    <source>
        <dbReference type="EMBL" id="KAJ5719728.1"/>
    </source>
</evidence>
<dbReference type="GO" id="GO:0003676">
    <property type="term" value="F:nucleic acid binding"/>
    <property type="evidence" value="ECO:0007669"/>
    <property type="project" value="InterPro"/>
</dbReference>
<dbReference type="Proteomes" id="UP001215712">
    <property type="component" value="Unassembled WGS sequence"/>
</dbReference>
<organism evidence="1 2">
    <name type="scientific">Penicillium malachiteum</name>
    <dbReference type="NCBI Taxonomy" id="1324776"/>
    <lineage>
        <taxon>Eukaryota</taxon>
        <taxon>Fungi</taxon>
        <taxon>Dikarya</taxon>
        <taxon>Ascomycota</taxon>
        <taxon>Pezizomycotina</taxon>
        <taxon>Eurotiomycetes</taxon>
        <taxon>Eurotiomycetidae</taxon>
        <taxon>Eurotiales</taxon>
        <taxon>Aspergillaceae</taxon>
        <taxon>Penicillium</taxon>
    </lineage>
</organism>
<gene>
    <name evidence="1" type="ORF">N7493_007306</name>
</gene>
<proteinExistence type="predicted"/>
<evidence type="ECO:0008006" key="3">
    <source>
        <dbReference type="Google" id="ProtNLM"/>
    </source>
</evidence>
<dbReference type="EMBL" id="JAQJAN010000010">
    <property type="protein sequence ID" value="KAJ5719728.1"/>
    <property type="molecule type" value="Genomic_DNA"/>
</dbReference>
<name>A0AAD6HJU1_9EURO</name>
<dbReference type="InterPro" id="IPR012337">
    <property type="entry name" value="RNaseH-like_sf"/>
</dbReference>
<evidence type="ECO:0000313" key="2">
    <source>
        <dbReference type="Proteomes" id="UP001215712"/>
    </source>
</evidence>